<keyword evidence="1" id="KW-0697">Rotamase</keyword>
<feature type="domain" description="PpiC" evidence="4">
    <location>
        <begin position="229"/>
        <end position="329"/>
    </location>
</feature>
<keyword evidence="6" id="KW-1185">Reference proteome</keyword>
<evidence type="ECO:0000259" key="4">
    <source>
        <dbReference type="PROSITE" id="PS50198"/>
    </source>
</evidence>
<dbReference type="InterPro" id="IPR046357">
    <property type="entry name" value="PPIase_dom_sf"/>
</dbReference>
<organism evidence="5 6">
    <name type="scientific">Marinifilum caeruleilacunae</name>
    <dbReference type="NCBI Taxonomy" id="2499076"/>
    <lineage>
        <taxon>Bacteria</taxon>
        <taxon>Pseudomonadati</taxon>
        <taxon>Bacteroidota</taxon>
        <taxon>Bacteroidia</taxon>
        <taxon>Marinilabiliales</taxon>
        <taxon>Marinifilaceae</taxon>
    </lineage>
</organism>
<feature type="signal peptide" evidence="3">
    <location>
        <begin position="1"/>
        <end position="20"/>
    </location>
</feature>
<dbReference type="InterPro" id="IPR000297">
    <property type="entry name" value="PPIase_PpiC"/>
</dbReference>
<keyword evidence="1" id="KW-0413">Isomerase</keyword>
<evidence type="ECO:0000256" key="3">
    <source>
        <dbReference type="SAM" id="SignalP"/>
    </source>
</evidence>
<proteinExistence type="predicted"/>
<gene>
    <name evidence="5" type="ORF">ELS83_06350</name>
</gene>
<feature type="coiled-coil region" evidence="2">
    <location>
        <begin position="445"/>
        <end position="508"/>
    </location>
</feature>
<dbReference type="RefSeq" id="WP_171594709.1">
    <property type="nucleotide sequence ID" value="NZ_RZNH01000007.1"/>
</dbReference>
<comment type="caution">
    <text evidence="5">The sequence shown here is derived from an EMBL/GenBank/DDBJ whole genome shotgun (WGS) entry which is preliminary data.</text>
</comment>
<dbReference type="SUPFAM" id="SSF54534">
    <property type="entry name" value="FKBP-like"/>
    <property type="match status" value="2"/>
</dbReference>
<feature type="chain" id="PRO_5046050356" description="PpiC domain-containing protein" evidence="3">
    <location>
        <begin position="21"/>
        <end position="549"/>
    </location>
</feature>
<dbReference type="PANTHER" id="PTHR47245:SF2">
    <property type="entry name" value="PEPTIDYL-PROLYL CIS-TRANS ISOMERASE HP_0175-RELATED"/>
    <property type="match status" value="1"/>
</dbReference>
<sequence>MRKGLLYLITVLYCSLASYGQYSTTDTLFSINNQAYPSAPFKDLFESKKLRGTDNKALPLNEALDLYIDYQLKAREAKNLRLDTIPEIAQEIESYHNQAFNTYLYPVEISDKLIEETFNRLQHFIKVRHILIKIEGRETPKDTLEAYQAALKIYTQLNKGRKFEKLASLYSDDMSVRKNDGEIGYISVFDMDYAFESAAYDTEFGKYSKPVRSPYGYHIVQAMERIENPGRVKIKHLMLEFKKKNAKDEIKLKADSLYQLLQKGADFSEMVLKHSDDINSAKDSGNLPWFGLFETHPAIEKAAFNLKNKGDYSTPIKTEFGYHIIQLLDKKEHKSLEQSREEITSRLEDDSRSRKSERELIRYLKEKYKYQENKQLLENFYSILDYAYAELWEALFTIDGKDYSQEKFAEFLSKQESKDIYENFKEYINRLYVNFSNTCILAYHKKKLEEQYPELRSLLREYENAVLVYFISKNKIWDKASANEKEVKEFYQQNLEKYESEVGFEESKDKVLRDYREYLGLEWSKELRKKYAVSINKPTLIKIANKQNE</sequence>
<name>A0ABX1WTZ4_9BACT</name>
<protein>
    <recommendedName>
        <fullName evidence="4">PpiC domain-containing protein</fullName>
    </recommendedName>
</protein>
<dbReference type="Pfam" id="PF00639">
    <property type="entry name" value="Rotamase"/>
    <property type="match status" value="1"/>
</dbReference>
<dbReference type="EMBL" id="RZNH01000007">
    <property type="protein sequence ID" value="NOU59431.1"/>
    <property type="molecule type" value="Genomic_DNA"/>
</dbReference>
<dbReference type="PROSITE" id="PS50198">
    <property type="entry name" value="PPIC_PPIASE_2"/>
    <property type="match status" value="2"/>
</dbReference>
<evidence type="ECO:0000313" key="6">
    <source>
        <dbReference type="Proteomes" id="UP000732105"/>
    </source>
</evidence>
<feature type="domain" description="PpiC" evidence="4">
    <location>
        <begin position="122"/>
        <end position="224"/>
    </location>
</feature>
<dbReference type="PANTHER" id="PTHR47245">
    <property type="entry name" value="PEPTIDYLPROLYL ISOMERASE"/>
    <property type="match status" value="1"/>
</dbReference>
<reference evidence="5 6" key="1">
    <citation type="submission" date="2018-12" db="EMBL/GenBank/DDBJ databases">
        <title>Marinifilum JC070 sp. nov., a marine bacterium isolated from Yongle Blue Hole in the South China Sea.</title>
        <authorList>
            <person name="Fu T."/>
        </authorList>
    </citation>
    <scope>NUCLEOTIDE SEQUENCE [LARGE SCALE GENOMIC DNA]</scope>
    <source>
        <strain evidence="5 6">JC070</strain>
    </source>
</reference>
<dbReference type="Proteomes" id="UP000732105">
    <property type="component" value="Unassembled WGS sequence"/>
</dbReference>
<evidence type="ECO:0000256" key="1">
    <source>
        <dbReference type="PROSITE-ProRule" id="PRU00278"/>
    </source>
</evidence>
<accession>A0ABX1WTZ4</accession>
<evidence type="ECO:0000313" key="5">
    <source>
        <dbReference type="EMBL" id="NOU59431.1"/>
    </source>
</evidence>
<keyword evidence="2" id="KW-0175">Coiled coil</keyword>
<keyword evidence="3" id="KW-0732">Signal</keyword>
<dbReference type="Gene3D" id="3.10.50.40">
    <property type="match status" value="2"/>
</dbReference>
<dbReference type="InterPro" id="IPR050245">
    <property type="entry name" value="PrsA_foldase"/>
</dbReference>
<dbReference type="Pfam" id="PF13616">
    <property type="entry name" value="Rotamase_3"/>
    <property type="match status" value="1"/>
</dbReference>
<evidence type="ECO:0000256" key="2">
    <source>
        <dbReference type="SAM" id="Coils"/>
    </source>
</evidence>